<dbReference type="EMBL" id="JARBHB010000006">
    <property type="protein sequence ID" value="KAJ8881744.1"/>
    <property type="molecule type" value="Genomic_DNA"/>
</dbReference>
<organism evidence="1 2">
    <name type="scientific">Dryococelus australis</name>
    <dbReference type="NCBI Taxonomy" id="614101"/>
    <lineage>
        <taxon>Eukaryota</taxon>
        <taxon>Metazoa</taxon>
        <taxon>Ecdysozoa</taxon>
        <taxon>Arthropoda</taxon>
        <taxon>Hexapoda</taxon>
        <taxon>Insecta</taxon>
        <taxon>Pterygota</taxon>
        <taxon>Neoptera</taxon>
        <taxon>Polyneoptera</taxon>
        <taxon>Phasmatodea</taxon>
        <taxon>Verophasmatodea</taxon>
        <taxon>Anareolatae</taxon>
        <taxon>Phasmatidae</taxon>
        <taxon>Eurycanthinae</taxon>
        <taxon>Dryococelus</taxon>
    </lineage>
</organism>
<comment type="caution">
    <text evidence="1">The sequence shown here is derived from an EMBL/GenBank/DDBJ whole genome shotgun (WGS) entry which is preliminary data.</text>
</comment>
<sequence>MCVFQIKICTIKWIYLPYLELCGASTKTRNKINLTISQSILWPGSTIVLAWFTAPCTKWNTLMAIIMSEIQDSSSLAEWRHILKTEPCRYNFARSLSRSAYRNLFVVTWSIMVF</sequence>
<gene>
    <name evidence="1" type="ORF">PR048_018230</name>
</gene>
<proteinExistence type="predicted"/>
<keyword evidence="2" id="KW-1185">Reference proteome</keyword>
<dbReference type="Proteomes" id="UP001159363">
    <property type="component" value="Chromosome 5"/>
</dbReference>
<accession>A0ABQ9HBW0</accession>
<name>A0ABQ9HBW0_9NEOP</name>
<evidence type="ECO:0000313" key="1">
    <source>
        <dbReference type="EMBL" id="KAJ8881744.1"/>
    </source>
</evidence>
<evidence type="ECO:0000313" key="2">
    <source>
        <dbReference type="Proteomes" id="UP001159363"/>
    </source>
</evidence>
<reference evidence="1 2" key="1">
    <citation type="submission" date="2023-02" db="EMBL/GenBank/DDBJ databases">
        <title>LHISI_Scaffold_Assembly.</title>
        <authorList>
            <person name="Stuart O.P."/>
            <person name="Cleave R."/>
            <person name="Magrath M.J.L."/>
            <person name="Mikheyev A.S."/>
        </authorList>
    </citation>
    <scope>NUCLEOTIDE SEQUENCE [LARGE SCALE GENOMIC DNA]</scope>
    <source>
        <strain evidence="1">Daus_M_001</strain>
        <tissue evidence="1">Leg muscle</tissue>
    </source>
</reference>
<protein>
    <submittedName>
        <fullName evidence="1">Uncharacterized protein</fullName>
    </submittedName>
</protein>